<feature type="compositionally biased region" description="Polar residues" evidence="1">
    <location>
        <begin position="223"/>
        <end position="241"/>
    </location>
</feature>
<feature type="compositionally biased region" description="Basic and acidic residues" evidence="1">
    <location>
        <begin position="179"/>
        <end position="195"/>
    </location>
</feature>
<feature type="compositionally biased region" description="Low complexity" evidence="1">
    <location>
        <begin position="158"/>
        <end position="174"/>
    </location>
</feature>
<name>A0A197KDP6_9FUNG</name>
<dbReference type="AlphaFoldDB" id="A0A197KDP6"/>
<gene>
    <name evidence="2" type="ORF">K457DRAFT_585523</name>
</gene>
<feature type="region of interest" description="Disordered" evidence="1">
    <location>
        <begin position="1"/>
        <end position="241"/>
    </location>
</feature>
<proteinExistence type="predicted"/>
<dbReference type="OrthoDB" id="2447353at2759"/>
<evidence type="ECO:0000256" key="1">
    <source>
        <dbReference type="SAM" id="MobiDB-lite"/>
    </source>
</evidence>
<feature type="compositionally biased region" description="Low complexity" evidence="1">
    <location>
        <begin position="33"/>
        <end position="45"/>
    </location>
</feature>
<dbReference type="Proteomes" id="UP000078512">
    <property type="component" value="Unassembled WGS sequence"/>
</dbReference>
<feature type="compositionally biased region" description="Polar residues" evidence="1">
    <location>
        <begin position="91"/>
        <end position="111"/>
    </location>
</feature>
<dbReference type="EMBL" id="KV442014">
    <property type="protein sequence ID" value="OAQ35625.1"/>
    <property type="molecule type" value="Genomic_DNA"/>
</dbReference>
<evidence type="ECO:0000313" key="2">
    <source>
        <dbReference type="EMBL" id="OAQ35625.1"/>
    </source>
</evidence>
<protein>
    <submittedName>
        <fullName evidence="2">Uncharacterized protein</fullName>
    </submittedName>
</protein>
<keyword evidence="3" id="KW-1185">Reference proteome</keyword>
<feature type="compositionally biased region" description="Polar residues" evidence="1">
    <location>
        <begin position="1"/>
        <end position="16"/>
    </location>
</feature>
<accession>A0A197KDP6</accession>
<organism evidence="2 3">
    <name type="scientific">Linnemannia elongata AG-77</name>
    <dbReference type="NCBI Taxonomy" id="1314771"/>
    <lineage>
        <taxon>Eukaryota</taxon>
        <taxon>Fungi</taxon>
        <taxon>Fungi incertae sedis</taxon>
        <taxon>Mucoromycota</taxon>
        <taxon>Mortierellomycotina</taxon>
        <taxon>Mortierellomycetes</taxon>
        <taxon>Mortierellales</taxon>
        <taxon>Mortierellaceae</taxon>
        <taxon>Linnemannia</taxon>
    </lineage>
</organism>
<evidence type="ECO:0000313" key="3">
    <source>
        <dbReference type="Proteomes" id="UP000078512"/>
    </source>
</evidence>
<reference evidence="2 3" key="1">
    <citation type="submission" date="2016-05" db="EMBL/GenBank/DDBJ databases">
        <title>Genome sequencing reveals origins of a unique bacterial endosymbiosis in the earliest lineages of terrestrial Fungi.</title>
        <authorList>
            <consortium name="DOE Joint Genome Institute"/>
            <person name="Uehling J."/>
            <person name="Gryganskyi A."/>
            <person name="Hameed K."/>
            <person name="Tschaplinski T."/>
            <person name="Misztal P."/>
            <person name="Wu S."/>
            <person name="Desiro A."/>
            <person name="Vande Pol N."/>
            <person name="Du Z.-Y."/>
            <person name="Zienkiewicz A."/>
            <person name="Zienkiewicz K."/>
            <person name="Morin E."/>
            <person name="Tisserant E."/>
            <person name="Splivallo R."/>
            <person name="Hainaut M."/>
            <person name="Henrissat B."/>
            <person name="Ohm R."/>
            <person name="Kuo A."/>
            <person name="Yan J."/>
            <person name="Lipzen A."/>
            <person name="Nolan M."/>
            <person name="Labutti K."/>
            <person name="Barry K."/>
            <person name="Goldstein A."/>
            <person name="Labbe J."/>
            <person name="Schadt C."/>
            <person name="Tuskan G."/>
            <person name="Grigoriev I."/>
            <person name="Martin F."/>
            <person name="Vilgalys R."/>
            <person name="Bonito G."/>
        </authorList>
    </citation>
    <scope>NUCLEOTIDE SEQUENCE [LARGE SCALE GENOMIC DNA]</scope>
    <source>
        <strain evidence="2 3">AG-77</strain>
    </source>
</reference>
<sequence>MEATATPYSNGTTAETSPPLENARDNNNNEPIPTAGTDAATPPTTQSHFEGRGNLDTLVAAALKPLVANEDYPQRHHSPPQRHEPPGHSHFISNNASNNARGIDSSDNSGGLNDRNKHTSSTPRIPHHRGSPSRSPHHADNSLSAIGGSGLDPSYLQTTSSSLETLEATSTTTTHSHHEHSSSKYHYREQGRAISDEDSEEDPSPASRQHNRHTRPEAPSEYPSRSSHALQEQSDSAFKSNARSSMSISSLLGRIISHFPRSFTIRSPASRNPAQPSTTLIYLCPEVHRPHFCVLLSLGL</sequence>